<gene>
    <name evidence="1" type="ORF">SBOR_8442</name>
</gene>
<dbReference type="HOGENOM" id="CLU_1262184_0_0_1"/>
<dbReference type="OrthoDB" id="10516484at2759"/>
<protein>
    <submittedName>
        <fullName evidence="1">Uncharacterized protein</fullName>
    </submittedName>
</protein>
<keyword evidence="2" id="KW-1185">Reference proteome</keyword>
<organism evidence="1 2">
    <name type="scientific">Sclerotinia borealis (strain F-4128)</name>
    <dbReference type="NCBI Taxonomy" id="1432307"/>
    <lineage>
        <taxon>Eukaryota</taxon>
        <taxon>Fungi</taxon>
        <taxon>Dikarya</taxon>
        <taxon>Ascomycota</taxon>
        <taxon>Pezizomycotina</taxon>
        <taxon>Leotiomycetes</taxon>
        <taxon>Helotiales</taxon>
        <taxon>Sclerotiniaceae</taxon>
        <taxon>Sclerotinia</taxon>
    </lineage>
</organism>
<proteinExistence type="predicted"/>
<sequence length="219" mass="25337">MATSTEMKKVSFSISKQVVEFDKNTAPYNISSTCVRTTKTLNISTPRKRKKKRKRKPILFKILGILVYRKNVIPSRHQLWTSRTIRLKLEVIERCQHNLTEITTEIQAILSTHEALAPDRRNKIWEDQRLEYRHLLAEMRAEASGWATCARRKRSDSIDVVDYLVYVLRSFPFSWFVDVFDPKVQSGANVNADDTADGRSEECLPLPAAFSKIRATHIE</sequence>
<dbReference type="Proteomes" id="UP000019487">
    <property type="component" value="Unassembled WGS sequence"/>
</dbReference>
<reference evidence="1 2" key="1">
    <citation type="journal article" date="2014" name="Genome Announc.">
        <title>Draft genome sequence of Sclerotinia borealis, a psychrophilic plant pathogenic fungus.</title>
        <authorList>
            <person name="Mardanov A.V."/>
            <person name="Beletsky A.V."/>
            <person name="Kadnikov V.V."/>
            <person name="Ignatov A.N."/>
            <person name="Ravin N.V."/>
        </authorList>
    </citation>
    <scope>NUCLEOTIDE SEQUENCE [LARGE SCALE GENOMIC DNA]</scope>
    <source>
        <strain evidence="2">F-4157</strain>
    </source>
</reference>
<dbReference type="AlphaFoldDB" id="W9C310"/>
<name>W9C310_SCLBF</name>
<comment type="caution">
    <text evidence="1">The sequence shown here is derived from an EMBL/GenBank/DDBJ whole genome shotgun (WGS) entry which is preliminary data.</text>
</comment>
<evidence type="ECO:0000313" key="1">
    <source>
        <dbReference type="EMBL" id="ESZ91177.1"/>
    </source>
</evidence>
<evidence type="ECO:0000313" key="2">
    <source>
        <dbReference type="Proteomes" id="UP000019487"/>
    </source>
</evidence>
<dbReference type="EMBL" id="AYSA01000533">
    <property type="protein sequence ID" value="ESZ91177.1"/>
    <property type="molecule type" value="Genomic_DNA"/>
</dbReference>
<accession>W9C310</accession>